<organism evidence="2 3">
    <name type="scientific">Wenxinia saemankumensis</name>
    <dbReference type="NCBI Taxonomy" id="1447782"/>
    <lineage>
        <taxon>Bacteria</taxon>
        <taxon>Pseudomonadati</taxon>
        <taxon>Pseudomonadota</taxon>
        <taxon>Alphaproteobacteria</taxon>
        <taxon>Rhodobacterales</taxon>
        <taxon>Roseobacteraceae</taxon>
        <taxon>Wenxinia</taxon>
    </lineage>
</organism>
<dbReference type="EMBL" id="FQYO01000002">
    <property type="protein sequence ID" value="SHI59614.1"/>
    <property type="molecule type" value="Genomic_DNA"/>
</dbReference>
<dbReference type="InterPro" id="IPR050266">
    <property type="entry name" value="AB_hydrolase_sf"/>
</dbReference>
<dbReference type="Pfam" id="PF12697">
    <property type="entry name" value="Abhydrolase_6"/>
    <property type="match status" value="1"/>
</dbReference>
<keyword evidence="3" id="KW-1185">Reference proteome</keyword>
<name>A0A1M6CFU2_9RHOB</name>
<evidence type="ECO:0000313" key="3">
    <source>
        <dbReference type="Proteomes" id="UP000184292"/>
    </source>
</evidence>
<dbReference type="InterPro" id="IPR000073">
    <property type="entry name" value="AB_hydrolase_1"/>
</dbReference>
<dbReference type="Gene3D" id="3.40.50.1820">
    <property type="entry name" value="alpha/beta hydrolase"/>
    <property type="match status" value="1"/>
</dbReference>
<proteinExistence type="predicted"/>
<dbReference type="PANTHER" id="PTHR43798">
    <property type="entry name" value="MONOACYLGLYCEROL LIPASE"/>
    <property type="match status" value="1"/>
</dbReference>
<protein>
    <submittedName>
        <fullName evidence="2">Pimeloyl-ACP methyl ester carboxylesterase</fullName>
    </submittedName>
</protein>
<dbReference type="STRING" id="1447782.SAMN05444417_1160"/>
<dbReference type="RefSeq" id="WP_073326862.1">
    <property type="nucleotide sequence ID" value="NZ_FQYO01000002.1"/>
</dbReference>
<reference evidence="2 3" key="1">
    <citation type="submission" date="2016-11" db="EMBL/GenBank/DDBJ databases">
        <authorList>
            <person name="Jaros S."/>
            <person name="Januszkiewicz K."/>
            <person name="Wedrychowicz H."/>
        </authorList>
    </citation>
    <scope>NUCLEOTIDE SEQUENCE [LARGE SCALE GENOMIC DNA]</scope>
    <source>
        <strain evidence="2 3">DSM 100565</strain>
    </source>
</reference>
<accession>A0A1M6CFU2</accession>
<gene>
    <name evidence="2" type="ORF">SAMN05444417_1160</name>
</gene>
<feature type="domain" description="AB hydrolase-1" evidence="1">
    <location>
        <begin position="9"/>
        <end position="227"/>
    </location>
</feature>
<dbReference type="OrthoDB" id="5491135at2"/>
<dbReference type="InterPro" id="IPR029058">
    <property type="entry name" value="AB_hydrolase_fold"/>
</dbReference>
<evidence type="ECO:0000313" key="2">
    <source>
        <dbReference type="EMBL" id="SHI59614.1"/>
    </source>
</evidence>
<dbReference type="PRINTS" id="PR00111">
    <property type="entry name" value="ABHYDROLASE"/>
</dbReference>
<sequence length="240" mass="25620">MSAPFNEPLVLLPGLLTDARLFRPQIDALSTRGTIAVAGYGLGERVEEIASSLLSMIPARTALVGAGFGGAVALELIRRAPERVTRIALISTHPLAPTPAEAAEAETRIVAAKAGRFEDVIAKELPEGALGEGPNSDEARAAYLEMARAVGPAGYLRRTRAAMRRKDQQATIRRIHQRALVICGEADPLTPVKRHSFMAEMIPTGTLRVIEGAGHLPSLEAPEAVTEALAEWMGQPLVLR</sequence>
<dbReference type="AlphaFoldDB" id="A0A1M6CFU2"/>
<evidence type="ECO:0000259" key="1">
    <source>
        <dbReference type="Pfam" id="PF12697"/>
    </source>
</evidence>
<dbReference type="Proteomes" id="UP000184292">
    <property type="component" value="Unassembled WGS sequence"/>
</dbReference>
<dbReference type="SUPFAM" id="SSF53474">
    <property type="entry name" value="alpha/beta-Hydrolases"/>
    <property type="match status" value="1"/>
</dbReference>